<dbReference type="EMBL" id="CAVMJV010000035">
    <property type="protein sequence ID" value="CAK5078094.1"/>
    <property type="molecule type" value="Genomic_DNA"/>
</dbReference>
<accession>A0ACB0ZGB4</accession>
<evidence type="ECO:0000313" key="1">
    <source>
        <dbReference type="EMBL" id="CAK5078094.1"/>
    </source>
</evidence>
<protein>
    <submittedName>
        <fullName evidence="1">Uncharacterized protein</fullName>
    </submittedName>
</protein>
<sequence length="120" mass="13181">MSLINIYCLLFVFSTLYLFKFTNGNKCISKYGEGCTSRSCCPNLHCTRTFAIGGRGSKRPRYQCLQSPCSTNGCNAKFDNCCYGMKCKGSHCASCSNYKENCDHNDDCCFGSCAGGICTK</sequence>
<proteinExistence type="predicted"/>
<name>A0ACB0ZGB4_MELEN</name>
<reference evidence="1" key="1">
    <citation type="submission" date="2023-11" db="EMBL/GenBank/DDBJ databases">
        <authorList>
            <person name="Poullet M."/>
        </authorList>
    </citation>
    <scope>NUCLEOTIDE SEQUENCE</scope>
    <source>
        <strain evidence="1">E1834</strain>
    </source>
</reference>
<comment type="caution">
    <text evidence="1">The sequence shown here is derived from an EMBL/GenBank/DDBJ whole genome shotgun (WGS) entry which is preliminary data.</text>
</comment>
<keyword evidence="2" id="KW-1185">Reference proteome</keyword>
<gene>
    <name evidence="1" type="ORF">MENTE1834_LOCUS25133</name>
</gene>
<dbReference type="Proteomes" id="UP001497535">
    <property type="component" value="Unassembled WGS sequence"/>
</dbReference>
<evidence type="ECO:0000313" key="2">
    <source>
        <dbReference type="Proteomes" id="UP001497535"/>
    </source>
</evidence>
<organism evidence="1 2">
    <name type="scientific">Meloidogyne enterolobii</name>
    <name type="common">Root-knot nematode worm</name>
    <name type="synonym">Meloidogyne mayaguensis</name>
    <dbReference type="NCBI Taxonomy" id="390850"/>
    <lineage>
        <taxon>Eukaryota</taxon>
        <taxon>Metazoa</taxon>
        <taxon>Ecdysozoa</taxon>
        <taxon>Nematoda</taxon>
        <taxon>Chromadorea</taxon>
        <taxon>Rhabditida</taxon>
        <taxon>Tylenchina</taxon>
        <taxon>Tylenchomorpha</taxon>
        <taxon>Tylenchoidea</taxon>
        <taxon>Meloidogynidae</taxon>
        <taxon>Meloidogyninae</taxon>
        <taxon>Meloidogyne</taxon>
    </lineage>
</organism>